<dbReference type="PANTHER" id="PTHR36305">
    <property type="entry name" value="PHOSPHATIDYLGLYCEROPHOSPHATASE A"/>
    <property type="match status" value="1"/>
</dbReference>
<gene>
    <name evidence="4" type="ORF">YC6258_04770</name>
</gene>
<keyword evidence="1 4" id="KW-0378">Hydrolase</keyword>
<dbReference type="Proteomes" id="UP000032266">
    <property type="component" value="Chromosome"/>
</dbReference>
<dbReference type="OrthoDB" id="9804091at2"/>
<organism evidence="4 5">
    <name type="scientific">Gynuella sunshinyii YC6258</name>
    <dbReference type="NCBI Taxonomy" id="1445510"/>
    <lineage>
        <taxon>Bacteria</taxon>
        <taxon>Pseudomonadati</taxon>
        <taxon>Pseudomonadota</taxon>
        <taxon>Gammaproteobacteria</taxon>
        <taxon>Oceanospirillales</taxon>
        <taxon>Saccharospirillaceae</taxon>
        <taxon>Gynuella</taxon>
    </lineage>
</organism>
<dbReference type="InterPro" id="IPR036681">
    <property type="entry name" value="PgpA-like_sf"/>
</dbReference>
<dbReference type="GO" id="GO:0009395">
    <property type="term" value="P:phospholipid catabolic process"/>
    <property type="evidence" value="ECO:0007669"/>
    <property type="project" value="UniProtKB-KW"/>
</dbReference>
<feature type="transmembrane region" description="Helical" evidence="2">
    <location>
        <begin position="51"/>
        <end position="68"/>
    </location>
</feature>
<dbReference type="Pfam" id="PF04608">
    <property type="entry name" value="PgpA"/>
    <property type="match status" value="1"/>
</dbReference>
<comment type="function">
    <text evidence="1">Lipid phosphatase which dephosphorylates phosphatidylglycerophosphate (PGP) to phosphatidylglycerol (PG).</text>
</comment>
<keyword evidence="1" id="KW-0997">Cell inner membrane</keyword>
<dbReference type="GO" id="GO:0005886">
    <property type="term" value="C:plasma membrane"/>
    <property type="evidence" value="ECO:0007669"/>
    <property type="project" value="UniProtKB-SubCell"/>
</dbReference>
<dbReference type="EC" id="3.1.3.27" evidence="1"/>
<feature type="domain" description="YutG/PgpA" evidence="3">
    <location>
        <begin position="16"/>
        <end position="154"/>
    </location>
</feature>
<keyword evidence="1" id="KW-0460">Magnesium</keyword>
<dbReference type="AlphaFoldDB" id="A0A0C5VQF6"/>
<keyword evidence="1" id="KW-0442">Lipid degradation</keyword>
<comment type="subcellular location">
    <subcellularLocation>
        <location evidence="1">Cell inner membrane</location>
        <topology evidence="1">Multi-pass membrane protein</topology>
    </subcellularLocation>
</comment>
<comment type="catalytic activity">
    <reaction evidence="1">
        <text>a 1,2-diacyl-sn-glycero-3-phospho-(1'-sn-glycero-3'-phosphate) + H2O = a 1,2-diacyl-sn-glycero-3-phospho-(1'-sn-glycerol) + phosphate</text>
        <dbReference type="Rhea" id="RHEA:33751"/>
        <dbReference type="ChEBI" id="CHEBI:15377"/>
        <dbReference type="ChEBI" id="CHEBI:43474"/>
        <dbReference type="ChEBI" id="CHEBI:60110"/>
        <dbReference type="ChEBI" id="CHEBI:64716"/>
        <dbReference type="EC" id="3.1.3.27"/>
    </reaction>
</comment>
<evidence type="ECO:0000313" key="5">
    <source>
        <dbReference type="Proteomes" id="UP000032266"/>
    </source>
</evidence>
<keyword evidence="5" id="KW-1185">Reference proteome</keyword>
<dbReference type="GO" id="GO:0046872">
    <property type="term" value="F:metal ion binding"/>
    <property type="evidence" value="ECO:0007669"/>
    <property type="project" value="UniProtKB-KW"/>
</dbReference>
<feature type="transmembrane region" description="Helical" evidence="2">
    <location>
        <begin position="89"/>
        <end position="112"/>
    </location>
</feature>
<keyword evidence="1" id="KW-1003">Cell membrane</keyword>
<dbReference type="RefSeq" id="WP_044618724.1">
    <property type="nucleotide sequence ID" value="NZ_CP007142.1"/>
</dbReference>
<keyword evidence="1 2" id="KW-0472">Membrane</keyword>
<name>A0A0C5VQF6_9GAMM</name>
<dbReference type="KEGG" id="gsn:YC6258_04770"/>
<keyword evidence="1" id="KW-0595">Phospholipid degradation</keyword>
<proteinExistence type="predicted"/>
<reference evidence="4 5" key="1">
    <citation type="submission" date="2014-01" db="EMBL/GenBank/DDBJ databases">
        <title>Full genme sequencing of cellulolytic bacterium Gynuella sunshinyii YC6258T gen. nov., sp. nov.</title>
        <authorList>
            <person name="Khan H."/>
            <person name="Chung E.J."/>
            <person name="Chung Y.R."/>
        </authorList>
    </citation>
    <scope>NUCLEOTIDE SEQUENCE [LARGE SCALE GENOMIC DNA]</scope>
    <source>
        <strain evidence="4 5">YC6258</strain>
    </source>
</reference>
<dbReference type="PIRSF" id="PIRSF006162">
    <property type="entry name" value="PgpA"/>
    <property type="match status" value="1"/>
</dbReference>
<dbReference type="EMBL" id="CP007142">
    <property type="protein sequence ID" value="AJQ96802.1"/>
    <property type="molecule type" value="Genomic_DNA"/>
</dbReference>
<keyword evidence="1 2" id="KW-0812">Transmembrane</keyword>
<accession>A0A0C5VQF6</accession>
<keyword evidence="1" id="KW-0479">Metal-binding</keyword>
<dbReference type="PANTHER" id="PTHR36305:SF1">
    <property type="entry name" value="PHOSPHATIDYLGLYCEROPHOSPHATASE A"/>
    <property type="match status" value="1"/>
</dbReference>
<dbReference type="UniPathway" id="UPA00084">
    <property type="reaction ID" value="UER00504"/>
</dbReference>
<keyword evidence="1" id="KW-0443">Lipid metabolism</keyword>
<dbReference type="HOGENOM" id="CLU_103734_0_1_6"/>
<evidence type="ECO:0000256" key="2">
    <source>
        <dbReference type="SAM" id="Phobius"/>
    </source>
</evidence>
<keyword evidence="1" id="KW-1208">Phospholipid metabolism</keyword>
<dbReference type="PATRIC" id="fig|1445510.3.peg.4733"/>
<dbReference type="SUPFAM" id="SSF101307">
    <property type="entry name" value="YutG-like"/>
    <property type="match status" value="1"/>
</dbReference>
<dbReference type="InterPro" id="IPR007686">
    <property type="entry name" value="YutG/PgpA"/>
</dbReference>
<protein>
    <recommendedName>
        <fullName evidence="1">Phosphatidylglycerophosphatase A</fullName>
        <ecNumber evidence="1">3.1.3.27</ecNumber>
    </recommendedName>
    <alternativeName>
        <fullName evidence="1">Phosphatidylglycerolphosphate phosphatase A</fullName>
    </alternativeName>
</protein>
<feature type="transmembrane region" description="Helical" evidence="2">
    <location>
        <begin position="132"/>
        <end position="151"/>
    </location>
</feature>
<keyword evidence="2" id="KW-1133">Transmembrane helix</keyword>
<dbReference type="STRING" id="1445510.YC6258_04770"/>
<dbReference type="CDD" id="cd06971">
    <property type="entry name" value="PgpA"/>
    <property type="match status" value="1"/>
</dbReference>
<evidence type="ECO:0000313" key="4">
    <source>
        <dbReference type="EMBL" id="AJQ96802.1"/>
    </source>
</evidence>
<evidence type="ECO:0000259" key="3">
    <source>
        <dbReference type="Pfam" id="PF04608"/>
    </source>
</evidence>
<comment type="pathway">
    <text evidence="1">Phospholipid metabolism; phosphatidylglycerol biosynthesis; phosphatidylglycerol from CDP-diacylglycerol: step 2/2.</text>
</comment>
<evidence type="ECO:0000256" key="1">
    <source>
        <dbReference type="PIRNR" id="PIRNR006162"/>
    </source>
</evidence>
<dbReference type="GO" id="GO:0008962">
    <property type="term" value="F:phosphatidylglycerophosphatase activity"/>
    <property type="evidence" value="ECO:0007669"/>
    <property type="project" value="UniProtKB-EC"/>
</dbReference>
<dbReference type="GO" id="GO:0006655">
    <property type="term" value="P:phosphatidylglycerol biosynthetic process"/>
    <property type="evidence" value="ECO:0007669"/>
    <property type="project" value="UniProtKB-UniPathway"/>
</dbReference>
<sequence>MTPQTRQILTSPVSLLAFGLGSGLARKAPGTFGTLAAMPFLWLFEPIRQDIWFLAVLLPAFLAGIYLCGATAKKLQVHDHPGIVWDEFVGLWFTFWFIPLTPINIVAGFLLFRLFDIVKPWPIGWLDKRVKGGFGIMIDDLLAAVYALILMQGINWLQN</sequence>
<comment type="cofactor">
    <cofactor evidence="1">
        <name>Mg(2+)</name>
        <dbReference type="ChEBI" id="CHEBI:18420"/>
    </cofactor>
</comment>
<dbReference type="InterPro" id="IPR026037">
    <property type="entry name" value="PgpA"/>
</dbReference>